<gene>
    <name evidence="2" type="ORF">TCNE_LOCUS1490</name>
</gene>
<dbReference type="AlphaFoldDB" id="A0A183TZ20"/>
<feature type="region of interest" description="Disordered" evidence="1">
    <location>
        <begin position="110"/>
        <end position="132"/>
    </location>
</feature>
<reference evidence="4" key="1">
    <citation type="submission" date="2016-06" db="UniProtKB">
        <authorList>
            <consortium name="WormBaseParasite"/>
        </authorList>
    </citation>
    <scope>IDENTIFICATION</scope>
</reference>
<dbReference type="EMBL" id="UYWY01001143">
    <property type="protein sequence ID" value="VDM26259.1"/>
    <property type="molecule type" value="Genomic_DNA"/>
</dbReference>
<keyword evidence="3" id="KW-1185">Reference proteome</keyword>
<protein>
    <submittedName>
        <fullName evidence="4">DEK_C domain-containing protein</fullName>
    </submittedName>
</protein>
<sequence>TGEKPPAAPVFDFSSDDDLASDTPAHSDGDASTSSEVAHQRNDKSARKSPLIQSNGEVTVEKAGPPRTVLSDVGVIDERERIVEVVEEIVKQSEETIAEHLPHAKEVRISPPTASSNLDNSVSSPQVMDGHDRLNETNEETDAEIKKPDWMADFKAKLVERLSEVPTERIGEVHRMIRHEIDSLYAEQIANDIQTRFKDEEQDAVQKRVLSVITD</sequence>
<evidence type="ECO:0000313" key="2">
    <source>
        <dbReference type="EMBL" id="VDM26259.1"/>
    </source>
</evidence>
<name>A0A183TZ20_TOXCA</name>
<reference evidence="2 3" key="2">
    <citation type="submission" date="2018-11" db="EMBL/GenBank/DDBJ databases">
        <authorList>
            <consortium name="Pathogen Informatics"/>
        </authorList>
    </citation>
    <scope>NUCLEOTIDE SEQUENCE [LARGE SCALE GENOMIC DNA]</scope>
</reference>
<dbReference type="Proteomes" id="UP000050794">
    <property type="component" value="Unassembled WGS sequence"/>
</dbReference>
<evidence type="ECO:0000313" key="3">
    <source>
        <dbReference type="Proteomes" id="UP000050794"/>
    </source>
</evidence>
<evidence type="ECO:0000313" key="4">
    <source>
        <dbReference type="WBParaSite" id="TCNE_0000148901-mRNA-1"/>
    </source>
</evidence>
<feature type="region of interest" description="Disordered" evidence="1">
    <location>
        <begin position="1"/>
        <end position="69"/>
    </location>
</feature>
<evidence type="ECO:0000256" key="1">
    <source>
        <dbReference type="SAM" id="MobiDB-lite"/>
    </source>
</evidence>
<proteinExistence type="predicted"/>
<feature type="compositionally biased region" description="Polar residues" evidence="1">
    <location>
        <begin position="112"/>
        <end position="126"/>
    </location>
</feature>
<accession>A0A183TZ20</accession>
<dbReference type="WBParaSite" id="TCNE_0000148901-mRNA-1">
    <property type="protein sequence ID" value="TCNE_0000148901-mRNA-1"/>
    <property type="gene ID" value="TCNE_0000148901"/>
</dbReference>
<organism evidence="3 4">
    <name type="scientific">Toxocara canis</name>
    <name type="common">Canine roundworm</name>
    <dbReference type="NCBI Taxonomy" id="6265"/>
    <lineage>
        <taxon>Eukaryota</taxon>
        <taxon>Metazoa</taxon>
        <taxon>Ecdysozoa</taxon>
        <taxon>Nematoda</taxon>
        <taxon>Chromadorea</taxon>
        <taxon>Rhabditida</taxon>
        <taxon>Spirurina</taxon>
        <taxon>Ascaridomorpha</taxon>
        <taxon>Ascaridoidea</taxon>
        <taxon>Toxocaridae</taxon>
        <taxon>Toxocara</taxon>
    </lineage>
</organism>